<keyword evidence="1" id="KW-0433">Leucine-rich repeat</keyword>
<dbReference type="InterPro" id="IPR027417">
    <property type="entry name" value="P-loop_NTPase"/>
</dbReference>
<evidence type="ECO:0000313" key="4">
    <source>
        <dbReference type="Proteomes" id="UP001161247"/>
    </source>
</evidence>
<accession>A0AAV1DY69</accession>
<dbReference type="PANTHER" id="PTHR23155">
    <property type="entry name" value="DISEASE RESISTANCE PROTEIN RP"/>
    <property type="match status" value="1"/>
</dbReference>
<evidence type="ECO:0000259" key="2">
    <source>
        <dbReference type="Pfam" id="PF00931"/>
    </source>
</evidence>
<dbReference type="InterPro" id="IPR044974">
    <property type="entry name" value="Disease_R_plants"/>
</dbReference>
<organism evidence="3 4">
    <name type="scientific">Oldenlandia corymbosa var. corymbosa</name>
    <dbReference type="NCBI Taxonomy" id="529605"/>
    <lineage>
        <taxon>Eukaryota</taxon>
        <taxon>Viridiplantae</taxon>
        <taxon>Streptophyta</taxon>
        <taxon>Embryophyta</taxon>
        <taxon>Tracheophyta</taxon>
        <taxon>Spermatophyta</taxon>
        <taxon>Magnoliopsida</taxon>
        <taxon>eudicotyledons</taxon>
        <taxon>Gunneridae</taxon>
        <taxon>Pentapetalae</taxon>
        <taxon>asterids</taxon>
        <taxon>lamiids</taxon>
        <taxon>Gentianales</taxon>
        <taxon>Rubiaceae</taxon>
        <taxon>Rubioideae</taxon>
        <taxon>Spermacoceae</taxon>
        <taxon>Hedyotis-Oldenlandia complex</taxon>
        <taxon>Oldenlandia</taxon>
    </lineage>
</organism>
<sequence>MAQKFRKAAEEFKMQYEAASAVYQITNWEPMSYRLKIVLQGHIPEIREVCRMLLHGGFKRELHCQLEISSREYAQETFEFMDLIYVNLAALASRTHSLLDTLIMMLHGGLDFIPSVMNQVTGIHEELASVRPFLLSHGIELQNEEDNKLKGILSQIASMIHYAAYITKLCPSTSSSIWYGILCLPNIIHHIKLVKLEVEKIKDEVMHINKKLTGEIESTEALPPQVTTSKHEGAFIGFKEYVKSILDNLQGGRKDLTIISISGMPGQGKTTLARKIYDDPSKTVLFPQICMGFQIHDLADRVRKSLKGRRYFIVLDDIWDVDVWWQVQYPFPDDRNGSRILFTSRNHNTASQCKPNSISHGLPLFSDQESLELMEAKLSGGVSIPEELLKVGKQIAVYCRGLPLGVVLIASHLKRTRRELDLWMEVAENLKSHLASVGFSKRFNGNIRFFMVHDLLYDLRIQKSLEENFLHLADYRTIQDESHESVFLQYNSQRHWLCIRDMGPAFTHLTSHSALKELLPRSQVHSLFWSHRDILPVQCKSLSSLLRNFRVLTVLDMVDVNLRGSTLPSTTLFLFNIHMRYLGLRGAFSRVLQSTGVRNAIATMANDVAASRKFNDRFRLGRVDYTAKEMLEVAN</sequence>
<reference evidence="3" key="1">
    <citation type="submission" date="2023-03" db="EMBL/GenBank/DDBJ databases">
        <authorList>
            <person name="Julca I."/>
        </authorList>
    </citation>
    <scope>NUCLEOTIDE SEQUENCE</scope>
</reference>
<dbReference type="AlphaFoldDB" id="A0AAV1DY69"/>
<dbReference type="InterPro" id="IPR042197">
    <property type="entry name" value="Apaf_helical"/>
</dbReference>
<feature type="domain" description="NB-ARC" evidence="2">
    <location>
        <begin position="240"/>
        <end position="286"/>
    </location>
</feature>
<dbReference type="Gene3D" id="1.10.8.430">
    <property type="entry name" value="Helical domain of apoptotic protease-activating factors"/>
    <property type="match status" value="1"/>
</dbReference>
<dbReference type="Proteomes" id="UP001161247">
    <property type="component" value="Chromosome 7"/>
</dbReference>
<feature type="domain" description="NB-ARC" evidence="2">
    <location>
        <begin position="296"/>
        <end position="377"/>
    </location>
</feature>
<dbReference type="PRINTS" id="PR00364">
    <property type="entry name" value="DISEASERSIST"/>
</dbReference>
<evidence type="ECO:0000256" key="1">
    <source>
        <dbReference type="ARBA" id="ARBA00022614"/>
    </source>
</evidence>
<protein>
    <submittedName>
        <fullName evidence="3">OLC1v1013401C1</fullName>
    </submittedName>
</protein>
<dbReference type="PANTHER" id="PTHR23155:SF1228">
    <property type="entry name" value="NB-ARC DOMAIN CONTAINING PROTEIN, EXPRESSED"/>
    <property type="match status" value="1"/>
</dbReference>
<dbReference type="EMBL" id="OX459124">
    <property type="protein sequence ID" value="CAI9112896.1"/>
    <property type="molecule type" value="Genomic_DNA"/>
</dbReference>
<evidence type="ECO:0000313" key="3">
    <source>
        <dbReference type="EMBL" id="CAI9112896.1"/>
    </source>
</evidence>
<proteinExistence type="predicted"/>
<gene>
    <name evidence="3" type="ORF">OLC1_LOCUS20004</name>
</gene>
<keyword evidence="4" id="KW-1185">Reference proteome</keyword>
<dbReference type="InterPro" id="IPR002182">
    <property type="entry name" value="NB-ARC"/>
</dbReference>
<dbReference type="GO" id="GO:0098542">
    <property type="term" value="P:defense response to other organism"/>
    <property type="evidence" value="ECO:0007669"/>
    <property type="project" value="TreeGrafter"/>
</dbReference>
<dbReference type="GO" id="GO:0043531">
    <property type="term" value="F:ADP binding"/>
    <property type="evidence" value="ECO:0007669"/>
    <property type="project" value="InterPro"/>
</dbReference>
<dbReference type="SUPFAM" id="SSF52540">
    <property type="entry name" value="P-loop containing nucleoside triphosphate hydrolases"/>
    <property type="match status" value="1"/>
</dbReference>
<dbReference type="Gene3D" id="3.40.50.300">
    <property type="entry name" value="P-loop containing nucleotide triphosphate hydrolases"/>
    <property type="match status" value="2"/>
</dbReference>
<dbReference type="Pfam" id="PF00931">
    <property type="entry name" value="NB-ARC"/>
    <property type="match status" value="2"/>
</dbReference>
<name>A0AAV1DY69_OLDCO</name>